<dbReference type="GeneID" id="115924029"/>
<proteinExistence type="inferred from homology"/>
<dbReference type="Pfam" id="PF05922">
    <property type="entry name" value="Inhibitor_I9"/>
    <property type="match status" value="1"/>
</dbReference>
<dbReference type="InterPro" id="IPR050131">
    <property type="entry name" value="Peptidase_S8_subtilisin-like"/>
</dbReference>
<dbReference type="PANTHER" id="PTHR43806">
    <property type="entry name" value="PEPTIDASE S8"/>
    <property type="match status" value="1"/>
</dbReference>
<dbReference type="Gene3D" id="3.40.50.200">
    <property type="entry name" value="Peptidase S8/S53 domain"/>
    <property type="match status" value="1"/>
</dbReference>
<dbReference type="FunCoup" id="A0A7M7SYV3">
    <property type="interactions" value="14"/>
</dbReference>
<organism evidence="10 11">
    <name type="scientific">Strongylocentrotus purpuratus</name>
    <name type="common">Purple sea urchin</name>
    <dbReference type="NCBI Taxonomy" id="7668"/>
    <lineage>
        <taxon>Eukaryota</taxon>
        <taxon>Metazoa</taxon>
        <taxon>Echinodermata</taxon>
        <taxon>Eleutherozoa</taxon>
        <taxon>Echinozoa</taxon>
        <taxon>Echinoidea</taxon>
        <taxon>Euechinoidea</taxon>
        <taxon>Echinacea</taxon>
        <taxon>Camarodonta</taxon>
        <taxon>Echinidea</taxon>
        <taxon>Strongylocentrotidae</taxon>
        <taxon>Strongylocentrotus</taxon>
    </lineage>
</organism>
<feature type="chain" id="PRO_5029557365" evidence="7">
    <location>
        <begin position="16"/>
        <end position="361"/>
    </location>
</feature>
<accession>A0A7M7SYV3</accession>
<comment type="similarity">
    <text evidence="1 5 6">Belongs to the peptidase S8 family.</text>
</comment>
<evidence type="ECO:0000259" key="9">
    <source>
        <dbReference type="Pfam" id="PF05922"/>
    </source>
</evidence>
<dbReference type="CDD" id="cd04077">
    <property type="entry name" value="Peptidases_S8_PCSK9_ProteinaseK_like"/>
    <property type="match status" value="1"/>
</dbReference>
<dbReference type="InterPro" id="IPR022398">
    <property type="entry name" value="Peptidase_S8_His-AS"/>
</dbReference>
<feature type="active site" description="Charge relay system" evidence="5">
    <location>
        <position position="132"/>
    </location>
</feature>
<reference evidence="11" key="1">
    <citation type="submission" date="2015-02" db="EMBL/GenBank/DDBJ databases">
        <title>Genome sequencing for Strongylocentrotus purpuratus.</title>
        <authorList>
            <person name="Murali S."/>
            <person name="Liu Y."/>
            <person name="Vee V."/>
            <person name="English A."/>
            <person name="Wang M."/>
            <person name="Skinner E."/>
            <person name="Han Y."/>
            <person name="Muzny D.M."/>
            <person name="Worley K.C."/>
            <person name="Gibbs R.A."/>
        </authorList>
    </citation>
    <scope>NUCLEOTIDE SEQUENCE</scope>
</reference>
<dbReference type="GeneID" id="574954"/>
<evidence type="ECO:0000256" key="5">
    <source>
        <dbReference type="PROSITE-ProRule" id="PRU01240"/>
    </source>
</evidence>
<dbReference type="InterPro" id="IPR023827">
    <property type="entry name" value="Peptidase_S8_Asp-AS"/>
</dbReference>
<reference evidence="10" key="2">
    <citation type="submission" date="2021-01" db="UniProtKB">
        <authorList>
            <consortium name="EnsemblMetazoa"/>
        </authorList>
    </citation>
    <scope>IDENTIFICATION</scope>
</reference>
<dbReference type="PANTHER" id="PTHR43806:SF58">
    <property type="entry name" value="ALKALINE PROTEASE 1-RELATED"/>
    <property type="match status" value="1"/>
</dbReference>
<feature type="active site" description="Charge relay system" evidence="5">
    <location>
        <position position="165"/>
    </location>
</feature>
<feature type="domain" description="Peptidase S8/S53" evidence="8">
    <location>
        <begin position="123"/>
        <end position="329"/>
    </location>
</feature>
<dbReference type="GO" id="GO:0006508">
    <property type="term" value="P:proteolysis"/>
    <property type="evidence" value="ECO:0007669"/>
    <property type="project" value="UniProtKB-KW"/>
</dbReference>
<dbReference type="GO" id="GO:0004252">
    <property type="term" value="F:serine-type endopeptidase activity"/>
    <property type="evidence" value="ECO:0000318"/>
    <property type="project" value="GO_Central"/>
</dbReference>
<keyword evidence="7" id="KW-0732">Signal</keyword>
<dbReference type="PROSITE" id="PS00136">
    <property type="entry name" value="SUBTILASE_ASP"/>
    <property type="match status" value="1"/>
</dbReference>
<feature type="signal peptide" evidence="7">
    <location>
        <begin position="1"/>
        <end position="15"/>
    </location>
</feature>
<dbReference type="EnsemblMetazoa" id="XM_030985605">
    <property type="protein sequence ID" value="XP_030841465"/>
    <property type="gene ID" value="LOC115924029"/>
</dbReference>
<evidence type="ECO:0000313" key="11">
    <source>
        <dbReference type="Proteomes" id="UP000007110"/>
    </source>
</evidence>
<name>A0A7M7SYV3_STRPU</name>
<dbReference type="GO" id="GO:0005615">
    <property type="term" value="C:extracellular space"/>
    <property type="evidence" value="ECO:0000318"/>
    <property type="project" value="GO_Central"/>
</dbReference>
<dbReference type="PROSITE" id="PS00138">
    <property type="entry name" value="SUBTILASE_SER"/>
    <property type="match status" value="1"/>
</dbReference>
<dbReference type="InterPro" id="IPR036852">
    <property type="entry name" value="Peptidase_S8/S53_dom_sf"/>
</dbReference>
<dbReference type="KEGG" id="spu:115924029"/>
<keyword evidence="11" id="KW-1185">Reference proteome</keyword>
<sequence>MRAFIAFLLVAVASANLAPLLTHIEPIPGKYIIKLKDGINVDEISATVRLSGGRVRNIYRHALNGFAADLSDRVLDAVRTLDAVEYVEQEGVYRATAVESWGLDRIDQASLPLNDQYNPSGTGSGWSVYVIDTGVMASHNDFVARRTSQLVNYAGDGEDEDCNGHGTHCAGTVGSQTYGVATGVNIYGVKVLNCAGSGSTAGVIAGVEYVQANAPGNSVASMSLGGGPSSSLDDAVNSLVSSGVPCAVAAGNSDINACFASPARATSATTVGSTNRLDSRSSFSNWGTCVDIFAPGTSITSTWIGSDSATNTISGTSMACPHVAGALALYGKSTDGDLIAAGTQNALSDVGTGSPNILLRV</sequence>
<dbReference type="KEGG" id="spu:574954"/>
<dbReference type="PROSITE" id="PS00137">
    <property type="entry name" value="SUBTILASE_HIS"/>
    <property type="match status" value="1"/>
</dbReference>
<evidence type="ECO:0000256" key="7">
    <source>
        <dbReference type="SAM" id="SignalP"/>
    </source>
</evidence>
<evidence type="ECO:0000256" key="6">
    <source>
        <dbReference type="RuleBase" id="RU003355"/>
    </source>
</evidence>
<dbReference type="PROSITE" id="PS51892">
    <property type="entry name" value="SUBTILASE"/>
    <property type="match status" value="1"/>
</dbReference>
<evidence type="ECO:0000256" key="3">
    <source>
        <dbReference type="ARBA" id="ARBA00022801"/>
    </source>
</evidence>
<feature type="domain" description="Inhibitor I9" evidence="9">
    <location>
        <begin position="51"/>
        <end position="94"/>
    </location>
</feature>
<dbReference type="Pfam" id="PF00082">
    <property type="entry name" value="Peptidase_S8"/>
    <property type="match status" value="1"/>
</dbReference>
<dbReference type="InterPro" id="IPR000209">
    <property type="entry name" value="Peptidase_S8/S53_dom"/>
</dbReference>
<dbReference type="InterPro" id="IPR023828">
    <property type="entry name" value="Peptidase_S8_Ser-AS"/>
</dbReference>
<evidence type="ECO:0000256" key="1">
    <source>
        <dbReference type="ARBA" id="ARBA00011073"/>
    </source>
</evidence>
<dbReference type="InterPro" id="IPR034193">
    <property type="entry name" value="PCSK9_ProteinaseK-like"/>
</dbReference>
<keyword evidence="4 5" id="KW-0720">Serine protease</keyword>
<dbReference type="RefSeq" id="XP_011681854.2">
    <property type="nucleotide sequence ID" value="XM_011683552.2"/>
</dbReference>
<evidence type="ECO:0000313" key="10">
    <source>
        <dbReference type="EnsemblMetazoa" id="XP_030841465"/>
    </source>
</evidence>
<dbReference type="SUPFAM" id="SSF52743">
    <property type="entry name" value="Subtilisin-like"/>
    <property type="match status" value="1"/>
</dbReference>
<dbReference type="AlphaFoldDB" id="A0A7M7SYV3"/>
<dbReference type="PRINTS" id="PR00723">
    <property type="entry name" value="SUBTILISIN"/>
</dbReference>
<dbReference type="InParanoid" id="A0A7M7SYV3"/>
<feature type="active site" description="Charge relay system" evidence="5">
    <location>
        <position position="317"/>
    </location>
</feature>
<evidence type="ECO:0000256" key="4">
    <source>
        <dbReference type="ARBA" id="ARBA00022825"/>
    </source>
</evidence>
<keyword evidence="2 5" id="KW-0645">Protease</keyword>
<dbReference type="FunFam" id="3.30.70.80:FF:000016">
    <property type="entry name" value="Uncharacterized protein"/>
    <property type="match status" value="1"/>
</dbReference>
<dbReference type="Gene3D" id="3.30.70.80">
    <property type="entry name" value="Peptidase S8 propeptide/proteinase inhibitor I9"/>
    <property type="match status" value="1"/>
</dbReference>
<dbReference type="SUPFAM" id="SSF54897">
    <property type="entry name" value="Protease propeptides/inhibitors"/>
    <property type="match status" value="1"/>
</dbReference>
<keyword evidence="3 5" id="KW-0378">Hydrolase</keyword>
<dbReference type="OrthoDB" id="206201at2759"/>
<protein>
    <submittedName>
        <fullName evidence="10">Uncharacterized protein</fullName>
    </submittedName>
</protein>
<evidence type="ECO:0000259" key="8">
    <source>
        <dbReference type="Pfam" id="PF00082"/>
    </source>
</evidence>
<dbReference type="InterPro" id="IPR037045">
    <property type="entry name" value="S8pro/Inhibitor_I9_sf"/>
</dbReference>
<dbReference type="FunFam" id="3.40.50.200:FF:000014">
    <property type="entry name" value="Proteinase K"/>
    <property type="match status" value="1"/>
</dbReference>
<dbReference type="RefSeq" id="XP_030841465.1">
    <property type="nucleotide sequence ID" value="XM_030985605.1"/>
</dbReference>
<dbReference type="InterPro" id="IPR010259">
    <property type="entry name" value="S8pro/Inhibitor_I9"/>
</dbReference>
<dbReference type="OMA" id="STGDRNC"/>
<evidence type="ECO:0000256" key="2">
    <source>
        <dbReference type="ARBA" id="ARBA00022670"/>
    </source>
</evidence>
<dbReference type="Proteomes" id="UP000007110">
    <property type="component" value="Unassembled WGS sequence"/>
</dbReference>
<dbReference type="InterPro" id="IPR015500">
    <property type="entry name" value="Peptidase_S8_subtilisin-rel"/>
</dbReference>